<evidence type="ECO:0000256" key="1">
    <source>
        <dbReference type="ARBA" id="ARBA00004651"/>
    </source>
</evidence>
<comment type="subcellular location">
    <subcellularLocation>
        <location evidence="1">Cell membrane</location>
        <topology evidence="1">Multi-pass membrane protein</topology>
    </subcellularLocation>
</comment>
<feature type="transmembrane region" description="Helical" evidence="7">
    <location>
        <begin position="78"/>
        <end position="96"/>
    </location>
</feature>
<evidence type="ECO:0000256" key="5">
    <source>
        <dbReference type="ARBA" id="ARBA00022989"/>
    </source>
</evidence>
<keyword evidence="3" id="KW-1003">Cell membrane</keyword>
<dbReference type="AlphaFoldDB" id="A0A101KQ45"/>
<dbReference type="GO" id="GO:0005886">
    <property type="term" value="C:plasma membrane"/>
    <property type="evidence" value="ECO:0007669"/>
    <property type="project" value="UniProtKB-SubCell"/>
</dbReference>
<keyword evidence="6 7" id="KW-0472">Membrane</keyword>
<evidence type="ECO:0000313" key="9">
    <source>
        <dbReference type="Proteomes" id="UP000053176"/>
    </source>
</evidence>
<evidence type="ECO:0000256" key="7">
    <source>
        <dbReference type="SAM" id="Phobius"/>
    </source>
</evidence>
<name>A0A101KQ45_RHILI</name>
<sequence length="161" mass="17566">MTISAQELVRTLTRWLSSAAMAVAPLFLRAALAAPFFRSGLTRWDGFLQLSDSTVYLFEEEFKLHIFGAEYGFPMPDAVAYLVATAELVLPVMLVLGLATRFAALAMLVMTGVIQLVVPDGWANFHLPWAAMAISIIALGAGPASIDQLIARRFASEAYRQ</sequence>
<reference evidence="8 9" key="1">
    <citation type="submission" date="2015-12" db="EMBL/GenBank/DDBJ databases">
        <title>Draft genome sequence of Mesorhizobium sp. UFLA 01-765, a multitolerant efficient symbiont and plant-growth promoting strain isolated from Zn-mining soil using Leucaena leucocephala as a trap plant.</title>
        <authorList>
            <person name="Rangel W.M."/>
            <person name="Thijs S."/>
            <person name="Longatti S.M."/>
            <person name="Moreira F.M."/>
            <person name="Weyens N."/>
            <person name="Vangronsveld J."/>
            <person name="Van Hamme J.D."/>
            <person name="Bottos E.M."/>
            <person name="Rineau F."/>
        </authorList>
    </citation>
    <scope>NUCLEOTIDE SEQUENCE [LARGE SCALE GENOMIC DNA]</scope>
    <source>
        <strain evidence="8 9">UFLA 01-765</strain>
    </source>
</reference>
<evidence type="ECO:0000256" key="4">
    <source>
        <dbReference type="ARBA" id="ARBA00022692"/>
    </source>
</evidence>
<comment type="similarity">
    <text evidence="2">Belongs to the DoxX family.</text>
</comment>
<dbReference type="PANTHER" id="PTHR33452:SF1">
    <property type="entry name" value="INNER MEMBRANE PROTEIN YPHA-RELATED"/>
    <property type="match status" value="1"/>
</dbReference>
<dbReference type="OrthoDB" id="121744at2"/>
<dbReference type="Proteomes" id="UP000053176">
    <property type="component" value="Unassembled WGS sequence"/>
</dbReference>
<dbReference type="Pfam" id="PF07681">
    <property type="entry name" value="DoxX"/>
    <property type="match status" value="1"/>
</dbReference>
<keyword evidence="4 7" id="KW-0812">Transmembrane</keyword>
<evidence type="ECO:0000313" key="8">
    <source>
        <dbReference type="EMBL" id="KUM24734.1"/>
    </source>
</evidence>
<gene>
    <name evidence="8" type="ORF">AU467_06430</name>
</gene>
<organism evidence="8 9">
    <name type="scientific">Rhizobium loti</name>
    <name type="common">Mesorhizobium loti</name>
    <dbReference type="NCBI Taxonomy" id="381"/>
    <lineage>
        <taxon>Bacteria</taxon>
        <taxon>Pseudomonadati</taxon>
        <taxon>Pseudomonadota</taxon>
        <taxon>Alphaproteobacteria</taxon>
        <taxon>Hyphomicrobiales</taxon>
        <taxon>Phyllobacteriaceae</taxon>
        <taxon>Mesorhizobium</taxon>
    </lineage>
</organism>
<evidence type="ECO:0000256" key="2">
    <source>
        <dbReference type="ARBA" id="ARBA00006679"/>
    </source>
</evidence>
<proteinExistence type="inferred from homology"/>
<dbReference type="InterPro" id="IPR051907">
    <property type="entry name" value="DoxX-like_oxidoreductase"/>
</dbReference>
<evidence type="ECO:0008006" key="10">
    <source>
        <dbReference type="Google" id="ProtNLM"/>
    </source>
</evidence>
<feature type="transmembrane region" description="Helical" evidence="7">
    <location>
        <begin position="103"/>
        <end position="123"/>
    </location>
</feature>
<keyword evidence="5 7" id="KW-1133">Transmembrane helix</keyword>
<dbReference type="PANTHER" id="PTHR33452">
    <property type="entry name" value="OXIDOREDUCTASE CATD-RELATED"/>
    <property type="match status" value="1"/>
</dbReference>
<evidence type="ECO:0000256" key="3">
    <source>
        <dbReference type="ARBA" id="ARBA00022475"/>
    </source>
</evidence>
<dbReference type="InterPro" id="IPR032808">
    <property type="entry name" value="DoxX"/>
</dbReference>
<protein>
    <recommendedName>
        <fullName evidence="10">DoxX family protein</fullName>
    </recommendedName>
</protein>
<dbReference type="EMBL" id="LPWA01000131">
    <property type="protein sequence ID" value="KUM24734.1"/>
    <property type="molecule type" value="Genomic_DNA"/>
</dbReference>
<accession>A0A101KQ45</accession>
<comment type="caution">
    <text evidence="8">The sequence shown here is derived from an EMBL/GenBank/DDBJ whole genome shotgun (WGS) entry which is preliminary data.</text>
</comment>
<evidence type="ECO:0000256" key="6">
    <source>
        <dbReference type="ARBA" id="ARBA00023136"/>
    </source>
</evidence>
<feature type="transmembrane region" description="Helical" evidence="7">
    <location>
        <begin position="129"/>
        <end position="151"/>
    </location>
</feature>